<sequence length="737" mass="80987">MPPTIEDHPKEAAKANQKKLEWAVKQHLQRMRDPYQIAQYVKKAIERGAFDEALLLVQRAGRQAQIVVSWNHLINHQLKEQRLNAAIKLYNDMKKRAQRPNAQTFTIIFRGCAQSLHPKTAVAQAVKMYTNMLNSDLKPNTIHMNAVLECCARAGDLDSMFTIIKTANDRLRAANNLTYTIVLNALRYQPPKNELDDPDVQDVEVQHEEKQKIAVAIDRAKAVWDEVMRKWIKGKITVDEELVCAMGRSLLPGTKSDNADIFALLDQTMRLPNLYPGRTESKTSKPPPSNSGTSEGVEPLDSEGVEPAQSKGGAPAVVEGTGEPVERVDSEAANLASSETTIQEGSEMIQAEGSEQAKQESSEPANLLGSGETSNEEGGEPDRVEGGELAKVESGKPAKLEGSKTTIPEDSELVTAEGSETAKSEGSESALPGVSETTDIESREPAKLEASGPTEAEGQDGAAPGGSDSSKVLRKTSSRTFKTPANAPLLLPRPRNNTLSLVLDALINLNVPSLGTLYWKLLTGEFTVKPDRDNYHRYLRLLRNGRASARAADVVKHMPRELANEKTFRLAFSACVADNLNHHAYQNACSILTVMLEVLHVPDAQALRMFLQAATGNFHRFQKMAETDEQAARLGLGTQLIGAVDRLWEPFRVLNSAKSYPTGNYRSPEEEWAKTRPTRMEILKLARRMLATMDKVVTERMAPDNALGILKSRRVVLTRCQGETSAPPEDDTVHAGS</sequence>
<accession>A0AAD9I183</accession>
<name>A0AAD9I183_9PEZI</name>
<organism evidence="4 5">
    <name type="scientific">Phyllachora maydis</name>
    <dbReference type="NCBI Taxonomy" id="1825666"/>
    <lineage>
        <taxon>Eukaryota</taxon>
        <taxon>Fungi</taxon>
        <taxon>Dikarya</taxon>
        <taxon>Ascomycota</taxon>
        <taxon>Pezizomycotina</taxon>
        <taxon>Sordariomycetes</taxon>
        <taxon>Sordariomycetidae</taxon>
        <taxon>Phyllachorales</taxon>
        <taxon>Phyllachoraceae</taxon>
        <taxon>Phyllachora</taxon>
    </lineage>
</organism>
<feature type="repeat" description="PPR" evidence="2">
    <location>
        <begin position="66"/>
        <end position="100"/>
    </location>
</feature>
<feature type="region of interest" description="Disordered" evidence="3">
    <location>
        <begin position="349"/>
        <end position="473"/>
    </location>
</feature>
<evidence type="ECO:0000256" key="1">
    <source>
        <dbReference type="ARBA" id="ARBA00022737"/>
    </source>
</evidence>
<comment type="caution">
    <text evidence="4">The sequence shown here is derived from an EMBL/GenBank/DDBJ whole genome shotgun (WGS) entry which is preliminary data.</text>
</comment>
<dbReference type="InterPro" id="IPR002885">
    <property type="entry name" value="PPR_rpt"/>
</dbReference>
<evidence type="ECO:0000256" key="2">
    <source>
        <dbReference type="PROSITE-ProRule" id="PRU00708"/>
    </source>
</evidence>
<keyword evidence="5" id="KW-1185">Reference proteome</keyword>
<dbReference type="Pfam" id="PF13041">
    <property type="entry name" value="PPR_2"/>
    <property type="match status" value="1"/>
</dbReference>
<gene>
    <name evidence="4" type="ORF">P8C59_003869</name>
</gene>
<keyword evidence="1" id="KW-0677">Repeat</keyword>
<proteinExistence type="predicted"/>
<feature type="region of interest" description="Disordered" evidence="3">
    <location>
        <begin position="273"/>
        <end position="327"/>
    </location>
</feature>
<dbReference type="NCBIfam" id="TIGR00756">
    <property type="entry name" value="PPR"/>
    <property type="match status" value="1"/>
</dbReference>
<dbReference type="InterPro" id="IPR051222">
    <property type="entry name" value="PPR/CCM1_RNA-binding"/>
</dbReference>
<dbReference type="PROSITE" id="PS51375">
    <property type="entry name" value="PPR"/>
    <property type="match status" value="1"/>
</dbReference>
<protein>
    <recommendedName>
        <fullName evidence="6">Pentatricopeptide repeat protein</fullName>
    </recommendedName>
</protein>
<dbReference type="AlphaFoldDB" id="A0AAD9I183"/>
<dbReference type="InterPro" id="IPR011990">
    <property type="entry name" value="TPR-like_helical_dom_sf"/>
</dbReference>
<reference evidence="4" key="1">
    <citation type="journal article" date="2023" name="Mol. Plant Microbe Interact.">
        <title>Elucidating the Obligate Nature and Biological Capacity of an Invasive Fungal Corn Pathogen.</title>
        <authorList>
            <person name="MacCready J.S."/>
            <person name="Roggenkamp E.M."/>
            <person name="Gdanetz K."/>
            <person name="Chilvers M.I."/>
        </authorList>
    </citation>
    <scope>NUCLEOTIDE SEQUENCE</scope>
    <source>
        <strain evidence="4">PM02</strain>
    </source>
</reference>
<evidence type="ECO:0008006" key="6">
    <source>
        <dbReference type="Google" id="ProtNLM"/>
    </source>
</evidence>
<evidence type="ECO:0000313" key="5">
    <source>
        <dbReference type="Proteomes" id="UP001217918"/>
    </source>
</evidence>
<dbReference type="PANTHER" id="PTHR47942">
    <property type="entry name" value="TETRATRICOPEPTIDE REPEAT (TPR)-LIKE SUPERFAMILY PROTEIN-RELATED"/>
    <property type="match status" value="1"/>
</dbReference>
<dbReference type="PANTHER" id="PTHR47942:SF105">
    <property type="entry name" value="ATPASE EXPRESSION PROTEIN 3"/>
    <property type="match status" value="1"/>
</dbReference>
<evidence type="ECO:0000313" key="4">
    <source>
        <dbReference type="EMBL" id="KAK2069276.1"/>
    </source>
</evidence>
<dbReference type="Proteomes" id="UP001217918">
    <property type="component" value="Unassembled WGS sequence"/>
</dbReference>
<dbReference type="Gene3D" id="1.25.40.10">
    <property type="entry name" value="Tetratricopeptide repeat domain"/>
    <property type="match status" value="1"/>
</dbReference>
<evidence type="ECO:0000256" key="3">
    <source>
        <dbReference type="SAM" id="MobiDB-lite"/>
    </source>
</evidence>
<dbReference type="EMBL" id="JAQQPM010000003">
    <property type="protein sequence ID" value="KAK2069276.1"/>
    <property type="molecule type" value="Genomic_DNA"/>
</dbReference>
<feature type="compositionally biased region" description="Basic and acidic residues" evidence="3">
    <location>
        <begin position="380"/>
        <end position="402"/>
    </location>
</feature>